<dbReference type="EMBL" id="KN820317">
    <property type="protein sequence ID" value="KIJ06459.1"/>
    <property type="molecule type" value="Genomic_DNA"/>
</dbReference>
<protein>
    <submittedName>
        <fullName evidence="1">Uncharacterized protein</fullName>
    </submittedName>
</protein>
<evidence type="ECO:0000313" key="2">
    <source>
        <dbReference type="Proteomes" id="UP000053647"/>
    </source>
</evidence>
<sequence length="287" mass="31923">MTGREDGTTSTLALNVVEEFPSALCRTPAQIVPILPPELEREIFLLTAQAYRGVSTRLMLIASWVETCVDHYSFGLDHFDPLEDEACLMSSYARDPAPDQDIYPVRNHPTHDIRHLRSNVDVDVGGFLPDMTRETSNTALLWTCEALLYILAVVITLSNDWDAPLAIISGCYKTGASSVVFANFVVIMLAEGGAPESTFLTTALTLYRAFGHFPHTPNALVQNMTRDGAFYCSVSIRRNHLFPDELKGFPVQSQMSLSSSSFLSNTLTCSLCELTAFVDWRIRFLKQ</sequence>
<keyword evidence="2" id="KW-1185">Reference proteome</keyword>
<dbReference type="HOGENOM" id="CLU_970109_0_0_1"/>
<dbReference type="Proteomes" id="UP000053647">
    <property type="component" value="Unassembled WGS sequence"/>
</dbReference>
<proteinExistence type="predicted"/>
<dbReference type="AlphaFoldDB" id="A0A0C9SMN0"/>
<gene>
    <name evidence="1" type="ORF">PAXINDRAFT_20357</name>
</gene>
<name>A0A0C9SMN0_PAXIN</name>
<dbReference type="OrthoDB" id="2900663at2759"/>
<accession>A0A0C9SMN0</accession>
<reference evidence="1 2" key="1">
    <citation type="submission" date="2014-06" db="EMBL/GenBank/DDBJ databases">
        <authorList>
            <consortium name="DOE Joint Genome Institute"/>
            <person name="Kuo A."/>
            <person name="Kohler A."/>
            <person name="Nagy L.G."/>
            <person name="Floudas D."/>
            <person name="Copeland A."/>
            <person name="Barry K.W."/>
            <person name="Cichocki N."/>
            <person name="Veneault-Fourrey C."/>
            <person name="LaButti K."/>
            <person name="Lindquist E.A."/>
            <person name="Lipzen A."/>
            <person name="Lundell T."/>
            <person name="Morin E."/>
            <person name="Murat C."/>
            <person name="Sun H."/>
            <person name="Tunlid A."/>
            <person name="Henrissat B."/>
            <person name="Grigoriev I.V."/>
            <person name="Hibbett D.S."/>
            <person name="Martin F."/>
            <person name="Nordberg H.P."/>
            <person name="Cantor M.N."/>
            <person name="Hua S.X."/>
        </authorList>
    </citation>
    <scope>NUCLEOTIDE SEQUENCE [LARGE SCALE GENOMIC DNA]</scope>
    <source>
        <strain evidence="1 2">ATCC 200175</strain>
    </source>
</reference>
<reference evidence="2" key="2">
    <citation type="submission" date="2015-01" db="EMBL/GenBank/DDBJ databases">
        <title>Evolutionary Origins and Diversification of the Mycorrhizal Mutualists.</title>
        <authorList>
            <consortium name="DOE Joint Genome Institute"/>
            <consortium name="Mycorrhizal Genomics Consortium"/>
            <person name="Kohler A."/>
            <person name="Kuo A."/>
            <person name="Nagy L.G."/>
            <person name="Floudas D."/>
            <person name="Copeland A."/>
            <person name="Barry K.W."/>
            <person name="Cichocki N."/>
            <person name="Veneault-Fourrey C."/>
            <person name="LaButti K."/>
            <person name="Lindquist E.A."/>
            <person name="Lipzen A."/>
            <person name="Lundell T."/>
            <person name="Morin E."/>
            <person name="Murat C."/>
            <person name="Riley R."/>
            <person name="Ohm R."/>
            <person name="Sun H."/>
            <person name="Tunlid A."/>
            <person name="Henrissat B."/>
            <person name="Grigoriev I.V."/>
            <person name="Hibbett D.S."/>
            <person name="Martin F."/>
        </authorList>
    </citation>
    <scope>NUCLEOTIDE SEQUENCE [LARGE SCALE GENOMIC DNA]</scope>
    <source>
        <strain evidence="2">ATCC 200175</strain>
    </source>
</reference>
<evidence type="ECO:0000313" key="1">
    <source>
        <dbReference type="EMBL" id="KIJ06459.1"/>
    </source>
</evidence>
<organism evidence="1 2">
    <name type="scientific">Paxillus involutus ATCC 200175</name>
    <dbReference type="NCBI Taxonomy" id="664439"/>
    <lineage>
        <taxon>Eukaryota</taxon>
        <taxon>Fungi</taxon>
        <taxon>Dikarya</taxon>
        <taxon>Basidiomycota</taxon>
        <taxon>Agaricomycotina</taxon>
        <taxon>Agaricomycetes</taxon>
        <taxon>Agaricomycetidae</taxon>
        <taxon>Boletales</taxon>
        <taxon>Paxilineae</taxon>
        <taxon>Paxillaceae</taxon>
        <taxon>Paxillus</taxon>
    </lineage>
</organism>